<dbReference type="Proteomes" id="UP000298358">
    <property type="component" value="Unassembled WGS sequence"/>
</dbReference>
<dbReference type="PANTHER" id="PTHR32332:SF31">
    <property type="entry name" value="2-NITROPROPANE DIOXYGENASE FAMILY, PUTATIVE (AFU_ORTHOLOGUE AFUA_2G09850)-RELATED"/>
    <property type="match status" value="1"/>
</dbReference>
<dbReference type="EMBL" id="SPQB01000010">
    <property type="protein sequence ID" value="TFU33303.1"/>
    <property type="molecule type" value="Genomic_DNA"/>
</dbReference>
<keyword evidence="5" id="KW-1185">Reference proteome</keyword>
<evidence type="ECO:0000256" key="1">
    <source>
        <dbReference type="ARBA" id="ARBA00022630"/>
    </source>
</evidence>
<dbReference type="AlphaFoldDB" id="A0A4Y9FVK6"/>
<keyword evidence="3" id="KW-0560">Oxidoreductase</keyword>
<keyword evidence="2" id="KW-0288">FMN</keyword>
<evidence type="ECO:0000256" key="3">
    <source>
        <dbReference type="ARBA" id="ARBA00023002"/>
    </source>
</evidence>
<comment type="caution">
    <text evidence="4">The sequence shown here is derived from an EMBL/GenBank/DDBJ whole genome shotgun (WGS) entry which is preliminary data.</text>
</comment>
<dbReference type="PANTHER" id="PTHR32332">
    <property type="entry name" value="2-NITROPROPANE DIOXYGENASE"/>
    <property type="match status" value="1"/>
</dbReference>
<evidence type="ECO:0000256" key="2">
    <source>
        <dbReference type="ARBA" id="ARBA00022643"/>
    </source>
</evidence>
<dbReference type="RefSeq" id="WP_135113962.1">
    <property type="nucleotide sequence ID" value="NZ_JADGLL010000010.1"/>
</dbReference>
<reference evidence="4 5" key="1">
    <citation type="submission" date="2019-03" db="EMBL/GenBank/DDBJ databases">
        <title>Diversity of the mouse oral microbiome.</title>
        <authorList>
            <person name="Joseph S."/>
            <person name="Aduse-Opoku J."/>
            <person name="Curtis M."/>
            <person name="Wade W."/>
            <person name="Hashim A."/>
        </authorList>
    </citation>
    <scope>NUCLEOTIDE SEQUENCE [LARGE SCALE GENOMIC DNA]</scope>
    <source>
        <strain evidence="4 5">P1012</strain>
    </source>
</reference>
<dbReference type="Gene3D" id="3.20.20.70">
    <property type="entry name" value="Aldolase class I"/>
    <property type="match status" value="1"/>
</dbReference>
<dbReference type="InterPro" id="IPR004136">
    <property type="entry name" value="NMO"/>
</dbReference>
<accession>A0A4Y9FVK6</accession>
<dbReference type="CDD" id="cd04730">
    <property type="entry name" value="NPD_like"/>
    <property type="match status" value="1"/>
</dbReference>
<keyword evidence="1" id="KW-0285">Flavoprotein</keyword>
<proteinExistence type="predicted"/>
<protein>
    <submittedName>
        <fullName evidence="4">Nitronate monooxygenase</fullName>
    </submittedName>
</protein>
<organism evidence="4 5">
    <name type="scientific">Microbacterium paludicola</name>
    <dbReference type="NCBI Taxonomy" id="300019"/>
    <lineage>
        <taxon>Bacteria</taxon>
        <taxon>Bacillati</taxon>
        <taxon>Actinomycetota</taxon>
        <taxon>Actinomycetes</taxon>
        <taxon>Micrococcales</taxon>
        <taxon>Microbacteriaceae</taxon>
        <taxon>Microbacterium</taxon>
    </lineage>
</organism>
<sequence>MVAALPLDIRVPILNAPMGGIAGGALAAAVSQAGGLGMIGMGSSGSVASLQRQLPLVPAGVRVGIGLVDWVVRKEPGLLDLALDAEPVVLSVSFGDDVDWISRAHDRGVFAAAQVFDAAGVERADAAGADLIVVRGREAGGHGRPLADRDALLDAAADLTSRPGLAAGAIATAADVRRAMDRGASGVWVGTAFAACRESLASPGTRRALIEARPEDTILTSAFDQAAGYGWPADIPERVLDNDFTRRWADGVEGAAAEQLAAANAADDPRGMSINAGLGVGELREERTAAEVLAALAGESVTGHAS</sequence>
<dbReference type="OrthoDB" id="9778912at2"/>
<dbReference type="SUPFAM" id="SSF51412">
    <property type="entry name" value="Inosine monophosphate dehydrogenase (IMPDH)"/>
    <property type="match status" value="1"/>
</dbReference>
<evidence type="ECO:0000313" key="4">
    <source>
        <dbReference type="EMBL" id="TFU33303.1"/>
    </source>
</evidence>
<dbReference type="GO" id="GO:0018580">
    <property type="term" value="F:nitronate monooxygenase activity"/>
    <property type="evidence" value="ECO:0007669"/>
    <property type="project" value="InterPro"/>
</dbReference>
<keyword evidence="4" id="KW-0503">Monooxygenase</keyword>
<name>A0A4Y9FVK6_9MICO</name>
<dbReference type="Pfam" id="PF03060">
    <property type="entry name" value="NMO"/>
    <property type="match status" value="1"/>
</dbReference>
<evidence type="ECO:0000313" key="5">
    <source>
        <dbReference type="Proteomes" id="UP000298358"/>
    </source>
</evidence>
<dbReference type="InterPro" id="IPR013785">
    <property type="entry name" value="Aldolase_TIM"/>
</dbReference>
<gene>
    <name evidence="4" type="ORF">E4U02_06125</name>
</gene>